<proteinExistence type="predicted"/>
<evidence type="ECO:0000256" key="1">
    <source>
        <dbReference type="ARBA" id="ARBA00015263"/>
    </source>
</evidence>
<reference evidence="4" key="1">
    <citation type="submission" date="2022-01" db="EMBL/GenBank/DDBJ databases">
        <authorList>
            <person name="King R."/>
        </authorList>
    </citation>
    <scope>NUCLEOTIDE SEQUENCE</scope>
</reference>
<feature type="domain" description="DUF4042" evidence="3">
    <location>
        <begin position="360"/>
        <end position="535"/>
    </location>
</feature>
<dbReference type="InterPro" id="IPR025283">
    <property type="entry name" value="DUF4042"/>
</dbReference>
<dbReference type="Pfam" id="PF13251">
    <property type="entry name" value="DUF4042"/>
    <property type="match status" value="1"/>
</dbReference>
<evidence type="ECO:0000313" key="5">
    <source>
        <dbReference type="Proteomes" id="UP001153636"/>
    </source>
</evidence>
<dbReference type="InterPro" id="IPR052107">
    <property type="entry name" value="HEAT6"/>
</dbReference>
<keyword evidence="5" id="KW-1185">Reference proteome</keyword>
<dbReference type="OrthoDB" id="66533at2759"/>
<dbReference type="PANTHER" id="PTHR13366">
    <property type="entry name" value="MALARIA ANTIGEN-RELATED"/>
    <property type="match status" value="1"/>
</dbReference>
<sequence>MAANGDSSEIFNLLTSKIGNLLHGRTEGDRNILSKALDDLNCLNYRYTVVTNPTKAVLLVNQCCSFISTDDDVLVQKCSQLLWNLVKRQSVPVEGRSLVVAINWCLDSSLFTKDSNVVLEILQALEALLRINIDQILSLTDKISQIIIKIIKEGEKKWTPEVILIALQCLEACTAIPKDDKSSYRDGCLENCAKIFISHLNRSKITEDLVHVKMLQICLYGLQNIIIQNGEYLKKELGFILGIIKTFMVYGIKGVNYMPPQKLAPSTLSIPEATNTVREKKGGKLTKHRKQRTSVGSKRDKNNVTEEFVFDKNVGYNPATISLDSSINITYFGNRIKTSDSDFSDNEANVAVKMSQTQSKVRQAAFSLFYNVIKNSEKSTIFSYWTSFIPEGTVSGPHNLVVSILKDPSSRCRTAALNVLLILLNSSKLYLAHAQYSEKNSAFTPFSMVLGLMIKELHKGICLALNEKSVPVLVQLLKCLAALVQATPYHKMGQGLITKIVRNVKPFVYHKDATVQVTALIVLGCVLASEPVVPETRDIMLRMNLNSSKPIDFTTDEDNVVDLNTIDYAMFSDSDDNEDRENDAVPWLLKKCLNNLGVQFDRDEPTKEKDGSVSLVPAPVKLESLQVISAISRNYFDDLLAPYLSHVTRGVVSSFSDPNADLRLHAGRTVDFIGQGICRFISTRETKDSIPFQNFLTFWETLLSSSLIKLLQSEEQPVLRSIGCDCIGSIGSDIFEQLPRDKQIICVTMLFSCTRDEENNVKAAAVRSLAICVMYSTLREDPGFVVDTADAIYRTLNGPNLMLRIKASWSLGNLSDALVLNNKTEDGIEEIPSDLILKLMQISIKGASDNDKIKMNTVRALGNLIQLINSRLMDKKEFSQMVEKSFEILVQNCTSGSNMKVRWNACYAVGNGLKNSALYQQSALLSKNWQGSVFKALTELVVGFKNFKVRINAALALSAPVAREHFGNYYYSTWTALLEALENSQNIEDSSEYTHRDHLVEQICLSLGHLTTLLQKDDLLRLQDTIDLYFEIFLRHTQKVLERLVPEKSASLTAASFALNQLSKHDELVDAEIKMLNRLQTVFVVVV</sequence>
<dbReference type="SUPFAM" id="SSF48371">
    <property type="entry name" value="ARM repeat"/>
    <property type="match status" value="2"/>
</dbReference>
<name>A0A9P0CFZ6_9CUCU</name>
<dbReference type="InterPro" id="IPR016024">
    <property type="entry name" value="ARM-type_fold"/>
</dbReference>
<dbReference type="Gene3D" id="1.25.10.10">
    <property type="entry name" value="Leucine-rich Repeat Variant"/>
    <property type="match status" value="2"/>
</dbReference>
<dbReference type="AlphaFoldDB" id="A0A9P0CFZ6"/>
<feature type="compositionally biased region" description="Basic residues" evidence="2">
    <location>
        <begin position="283"/>
        <end position="292"/>
    </location>
</feature>
<dbReference type="EMBL" id="OV651813">
    <property type="protein sequence ID" value="CAH1098514.1"/>
    <property type="molecule type" value="Genomic_DNA"/>
</dbReference>
<evidence type="ECO:0000259" key="3">
    <source>
        <dbReference type="Pfam" id="PF13251"/>
    </source>
</evidence>
<feature type="region of interest" description="Disordered" evidence="2">
    <location>
        <begin position="278"/>
        <end position="300"/>
    </location>
</feature>
<organism evidence="4 5">
    <name type="scientific">Psylliodes chrysocephalus</name>
    <dbReference type="NCBI Taxonomy" id="3402493"/>
    <lineage>
        <taxon>Eukaryota</taxon>
        <taxon>Metazoa</taxon>
        <taxon>Ecdysozoa</taxon>
        <taxon>Arthropoda</taxon>
        <taxon>Hexapoda</taxon>
        <taxon>Insecta</taxon>
        <taxon>Pterygota</taxon>
        <taxon>Neoptera</taxon>
        <taxon>Endopterygota</taxon>
        <taxon>Coleoptera</taxon>
        <taxon>Polyphaga</taxon>
        <taxon>Cucujiformia</taxon>
        <taxon>Chrysomeloidea</taxon>
        <taxon>Chrysomelidae</taxon>
        <taxon>Galerucinae</taxon>
        <taxon>Alticini</taxon>
        <taxon>Psylliodes</taxon>
    </lineage>
</organism>
<evidence type="ECO:0000313" key="4">
    <source>
        <dbReference type="EMBL" id="CAH1098514.1"/>
    </source>
</evidence>
<gene>
    <name evidence="4" type="ORF">PSYICH_LOCUS1083</name>
</gene>
<evidence type="ECO:0000256" key="2">
    <source>
        <dbReference type="SAM" id="MobiDB-lite"/>
    </source>
</evidence>
<dbReference type="Proteomes" id="UP001153636">
    <property type="component" value="Chromosome 1"/>
</dbReference>
<accession>A0A9P0CFZ6</accession>
<dbReference type="InterPro" id="IPR011989">
    <property type="entry name" value="ARM-like"/>
</dbReference>
<dbReference type="PANTHER" id="PTHR13366:SF0">
    <property type="entry name" value="HEAT REPEAT-CONTAINING PROTEIN 6"/>
    <property type="match status" value="1"/>
</dbReference>
<protein>
    <recommendedName>
        <fullName evidence="1">HEAT repeat-containing protein 6</fullName>
    </recommendedName>
</protein>